<reference evidence="6 7" key="1">
    <citation type="journal article" date="2017" name="Int. J. Syst. Evol. Microbiol.">
        <title>Erythrobacter aquimixticola sp. nov., isolated from the junction between the ocean and a freshwater spring.</title>
        <authorList>
            <person name="Park S."/>
            <person name="Jung Y.T."/>
            <person name="Choi S.J."/>
            <person name="Yoon J.H."/>
        </authorList>
    </citation>
    <scope>NUCLEOTIDE SEQUENCE [LARGE SCALE GENOMIC DNA]</scope>
    <source>
        <strain evidence="6 7">JSSK-14</strain>
    </source>
</reference>
<dbReference type="PANTHER" id="PTHR46491">
    <property type="entry name" value="CDGSH IRON SULFUR DOMAIN PROTEIN HOMOLOG"/>
    <property type="match status" value="1"/>
</dbReference>
<dbReference type="InterPro" id="IPR016548">
    <property type="entry name" value="UCP009180"/>
</dbReference>
<evidence type="ECO:0000313" key="6">
    <source>
        <dbReference type="EMBL" id="RJY10112.1"/>
    </source>
</evidence>
<accession>A0A419RWE6</accession>
<organism evidence="6 7">
    <name type="scientific">Aurantiacibacter aquimixticola</name>
    <dbReference type="NCBI Taxonomy" id="1958945"/>
    <lineage>
        <taxon>Bacteria</taxon>
        <taxon>Pseudomonadati</taxon>
        <taxon>Pseudomonadota</taxon>
        <taxon>Alphaproteobacteria</taxon>
        <taxon>Sphingomonadales</taxon>
        <taxon>Erythrobacteraceae</taxon>
        <taxon>Aurantiacibacter</taxon>
    </lineage>
</organism>
<keyword evidence="7" id="KW-1185">Reference proteome</keyword>
<evidence type="ECO:0000256" key="3">
    <source>
        <dbReference type="ARBA" id="ARBA00023004"/>
    </source>
</evidence>
<feature type="domain" description="Iron-binding zinc finger CDGSH type" evidence="5">
    <location>
        <begin position="182"/>
        <end position="219"/>
    </location>
</feature>
<proteinExistence type="predicted"/>
<evidence type="ECO:0000313" key="7">
    <source>
        <dbReference type="Proteomes" id="UP000285232"/>
    </source>
</evidence>
<evidence type="ECO:0000256" key="2">
    <source>
        <dbReference type="ARBA" id="ARBA00022723"/>
    </source>
</evidence>
<name>A0A419RWE6_9SPHN</name>
<feature type="domain" description="Iron-binding zinc finger CDGSH type" evidence="5">
    <location>
        <begin position="32"/>
        <end position="69"/>
    </location>
</feature>
<dbReference type="GO" id="GO:0005737">
    <property type="term" value="C:cytoplasm"/>
    <property type="evidence" value="ECO:0007669"/>
    <property type="project" value="UniProtKB-ARBA"/>
</dbReference>
<dbReference type="PIRSF" id="PIRSF009180">
    <property type="entry name" value="UCP009180"/>
    <property type="match status" value="1"/>
</dbReference>
<dbReference type="Proteomes" id="UP000285232">
    <property type="component" value="Unassembled WGS sequence"/>
</dbReference>
<dbReference type="AlphaFoldDB" id="A0A419RWE6"/>
<keyword evidence="1" id="KW-0001">2Fe-2S</keyword>
<dbReference type="PANTHER" id="PTHR46491:SF3">
    <property type="entry name" value="CDGSH IRON-SULFUR DOMAIN-CONTAINING PROTEIN 3, MITOCHONDRIAL"/>
    <property type="match status" value="1"/>
</dbReference>
<dbReference type="Pfam" id="PF09360">
    <property type="entry name" value="zf-CDGSH"/>
    <property type="match status" value="2"/>
</dbReference>
<protein>
    <submittedName>
        <fullName evidence="6">Iron-binding protein</fullName>
    </submittedName>
</protein>
<dbReference type="InterPro" id="IPR010693">
    <property type="entry name" value="Divergent_4Fe-4S_mono-cluster"/>
</dbReference>
<comment type="caution">
    <text evidence="6">The sequence shown here is derived from an EMBL/GenBank/DDBJ whole genome shotgun (WGS) entry which is preliminary data.</text>
</comment>
<dbReference type="SMART" id="SM00704">
    <property type="entry name" value="ZnF_CDGSH"/>
    <property type="match status" value="2"/>
</dbReference>
<sequence>MTVTKDGPYKVEGRVPLIEQAIGVNAAGESINWQQTGDFESKPTMMLCRCGQSSNAPFCDGSHAEEGFDGTEVADRAPYEKQAKRMEGPRYTLLDQEDLCAIARFCDTHKTVWEEVEKTDDPEHAAIFLDQISNCVSGRLVAIDNETGEPVHAQRGQRISVTQDPAEECSGPLYVEGGLRVVSADGEDYELRNRMALCRCGQSGNKPFCDGSHMKGGWSDGTR</sequence>
<keyword evidence="3" id="KW-0408">Iron</keyword>
<dbReference type="OrthoDB" id="9795032at2"/>
<dbReference type="GO" id="GO:0051537">
    <property type="term" value="F:2 iron, 2 sulfur cluster binding"/>
    <property type="evidence" value="ECO:0007669"/>
    <property type="project" value="UniProtKB-KW"/>
</dbReference>
<evidence type="ECO:0000256" key="1">
    <source>
        <dbReference type="ARBA" id="ARBA00022714"/>
    </source>
</evidence>
<dbReference type="Pfam" id="PF06902">
    <property type="entry name" value="Fer4_19"/>
    <property type="match status" value="1"/>
</dbReference>
<dbReference type="InterPro" id="IPR042216">
    <property type="entry name" value="MitoNEET_CISD"/>
</dbReference>
<dbReference type="InterPro" id="IPR018967">
    <property type="entry name" value="FeS-contain_CDGSH-typ"/>
</dbReference>
<dbReference type="EMBL" id="RAHX01000001">
    <property type="protein sequence ID" value="RJY10112.1"/>
    <property type="molecule type" value="Genomic_DNA"/>
</dbReference>
<dbReference type="InterPro" id="IPR052950">
    <property type="entry name" value="CISD"/>
</dbReference>
<evidence type="ECO:0000259" key="5">
    <source>
        <dbReference type="SMART" id="SM00704"/>
    </source>
</evidence>
<dbReference type="GO" id="GO:0046872">
    <property type="term" value="F:metal ion binding"/>
    <property type="evidence" value="ECO:0007669"/>
    <property type="project" value="UniProtKB-KW"/>
</dbReference>
<keyword evidence="4" id="KW-0411">Iron-sulfur</keyword>
<gene>
    <name evidence="6" type="ORF">D6201_01285</name>
</gene>
<dbReference type="Gene3D" id="3.40.5.90">
    <property type="entry name" value="CDGSH iron-sulfur domain, mitoNEET-type"/>
    <property type="match status" value="2"/>
</dbReference>
<keyword evidence="2" id="KW-0479">Metal-binding</keyword>
<evidence type="ECO:0000256" key="4">
    <source>
        <dbReference type="ARBA" id="ARBA00023014"/>
    </source>
</evidence>